<dbReference type="Gene3D" id="3.40.50.620">
    <property type="entry name" value="HUPs"/>
    <property type="match status" value="1"/>
</dbReference>
<feature type="binding site" evidence="8">
    <location>
        <position position="338"/>
    </location>
    <ligand>
        <name>ATP</name>
        <dbReference type="ChEBI" id="CHEBI:30616"/>
    </ligand>
</feature>
<dbReference type="GO" id="GO:0005829">
    <property type="term" value="C:cytosol"/>
    <property type="evidence" value="ECO:0007669"/>
    <property type="project" value="TreeGrafter"/>
</dbReference>
<dbReference type="InterPro" id="IPR020752">
    <property type="entry name" value="Glu-tRNA-synth_I_codon-bd_sub1"/>
</dbReference>
<dbReference type="STRING" id="1437603.GCA_000771525_01464"/>
<gene>
    <name evidence="8" type="primary">gltX</name>
    <name evidence="11" type="ORF">BMON_1523</name>
</gene>
<evidence type="ECO:0000313" key="11">
    <source>
        <dbReference type="EMBL" id="KFI78259.1"/>
    </source>
</evidence>
<dbReference type="PANTHER" id="PTHR43311">
    <property type="entry name" value="GLUTAMATE--TRNA LIGASE"/>
    <property type="match status" value="1"/>
</dbReference>
<feature type="domain" description="Glutamyl/glutaminyl-tRNA synthetase class Ib catalytic" evidence="9">
    <location>
        <begin position="85"/>
        <end position="401"/>
    </location>
</feature>
<dbReference type="InterPro" id="IPR008925">
    <property type="entry name" value="aa_tRNA-synth_I_cd-bd_sf"/>
</dbReference>
<evidence type="ECO:0000256" key="2">
    <source>
        <dbReference type="ARBA" id="ARBA00022490"/>
    </source>
</evidence>
<dbReference type="GO" id="GO:0000049">
    <property type="term" value="F:tRNA binding"/>
    <property type="evidence" value="ECO:0007669"/>
    <property type="project" value="InterPro"/>
</dbReference>
<dbReference type="Gene3D" id="3.90.800.10">
    <property type="entry name" value="Glutamyl-tRNA Synthetase, Domain 3"/>
    <property type="match status" value="1"/>
</dbReference>
<dbReference type="SUPFAM" id="SSF52374">
    <property type="entry name" value="Nucleotidylyl transferase"/>
    <property type="match status" value="1"/>
</dbReference>
<dbReference type="GO" id="GO:0008270">
    <property type="term" value="F:zinc ion binding"/>
    <property type="evidence" value="ECO:0007669"/>
    <property type="project" value="InterPro"/>
</dbReference>
<evidence type="ECO:0000256" key="6">
    <source>
        <dbReference type="ARBA" id="ARBA00022917"/>
    </source>
</evidence>
<evidence type="ECO:0000256" key="1">
    <source>
        <dbReference type="ARBA" id="ARBA00007894"/>
    </source>
</evidence>
<dbReference type="FunFam" id="3.40.50.620:FF:000149">
    <property type="entry name" value="Glutamate--tRNA ligase"/>
    <property type="match status" value="1"/>
</dbReference>
<evidence type="ECO:0000256" key="8">
    <source>
        <dbReference type="HAMAP-Rule" id="MF_00022"/>
    </source>
</evidence>
<dbReference type="InterPro" id="IPR045462">
    <property type="entry name" value="aa-tRNA-synth_I_cd-bd"/>
</dbReference>
<dbReference type="GO" id="GO:0005524">
    <property type="term" value="F:ATP binding"/>
    <property type="evidence" value="ECO:0007669"/>
    <property type="project" value="UniProtKB-UniRule"/>
</dbReference>
<feature type="domain" description="Aminoacyl-tRNA synthetase class I anticodon-binding" evidence="10">
    <location>
        <begin position="426"/>
        <end position="570"/>
    </location>
</feature>
<comment type="similarity">
    <text evidence="1 8">Belongs to the class-I aminoacyl-tRNA synthetase family. Glutamate--tRNA ligase type 1 subfamily.</text>
</comment>
<keyword evidence="7 8" id="KW-0030">Aminoacyl-tRNA synthetase</keyword>
<feature type="short sequence motif" description="'HIGH' region" evidence="8">
    <location>
        <begin position="91"/>
        <end position="101"/>
    </location>
</feature>
<dbReference type="GO" id="GO:0006424">
    <property type="term" value="P:glutamyl-tRNA aminoacylation"/>
    <property type="evidence" value="ECO:0007669"/>
    <property type="project" value="UniProtKB-UniRule"/>
</dbReference>
<dbReference type="Pfam" id="PF19269">
    <property type="entry name" value="Anticodon_2"/>
    <property type="match status" value="1"/>
</dbReference>
<dbReference type="InterPro" id="IPR014729">
    <property type="entry name" value="Rossmann-like_a/b/a_fold"/>
</dbReference>
<accession>A0A087C4Q9</accession>
<dbReference type="Gene3D" id="1.10.10.350">
    <property type="match status" value="1"/>
</dbReference>
<dbReference type="NCBIfam" id="TIGR00464">
    <property type="entry name" value="gltX_bact"/>
    <property type="match status" value="1"/>
</dbReference>
<dbReference type="Proteomes" id="UP000029082">
    <property type="component" value="Unassembled WGS sequence"/>
</dbReference>
<dbReference type="InterPro" id="IPR020751">
    <property type="entry name" value="aa-tRNA-synth_I_codon-bd_sub2"/>
</dbReference>
<dbReference type="AlphaFoldDB" id="A0A087C4Q9"/>
<keyword evidence="2 8" id="KW-0963">Cytoplasm</keyword>
<dbReference type="Gene3D" id="1.10.1160.10">
    <property type="entry name" value="Glutamyl-trna Synthetase, Domain 2"/>
    <property type="match status" value="1"/>
</dbReference>
<evidence type="ECO:0000259" key="10">
    <source>
        <dbReference type="Pfam" id="PF19269"/>
    </source>
</evidence>
<dbReference type="eggNOG" id="COG0008">
    <property type="taxonomic scope" value="Bacteria"/>
</dbReference>
<reference evidence="11 12" key="1">
    <citation type="submission" date="2014-03" db="EMBL/GenBank/DDBJ databases">
        <title>Genomics of Bifidobacteria.</title>
        <authorList>
            <person name="Ventura M."/>
            <person name="Milani C."/>
            <person name="Lugli G.A."/>
        </authorList>
    </citation>
    <scope>NUCLEOTIDE SEQUENCE [LARGE SCALE GENOMIC DNA]</scope>
    <source>
        <strain evidence="11 12">DSM 21395</strain>
    </source>
</reference>
<dbReference type="CDD" id="cd00808">
    <property type="entry name" value="GluRS_core"/>
    <property type="match status" value="1"/>
</dbReference>
<organism evidence="11 12">
    <name type="scientific">Bifidobacterium mongoliense DSM 21395</name>
    <dbReference type="NCBI Taxonomy" id="1437603"/>
    <lineage>
        <taxon>Bacteria</taxon>
        <taxon>Bacillati</taxon>
        <taxon>Actinomycetota</taxon>
        <taxon>Actinomycetes</taxon>
        <taxon>Bifidobacteriales</taxon>
        <taxon>Bifidobacteriaceae</taxon>
        <taxon>Bifidobacterium</taxon>
    </lineage>
</organism>
<dbReference type="EC" id="6.1.1.17" evidence="8"/>
<comment type="caution">
    <text evidence="11">The sequence shown here is derived from an EMBL/GenBank/DDBJ whole genome shotgun (WGS) entry which is preliminary data.</text>
</comment>
<comment type="catalytic activity">
    <reaction evidence="8">
        <text>tRNA(Glu) + L-glutamate + ATP = L-glutamyl-tRNA(Glu) + AMP + diphosphate</text>
        <dbReference type="Rhea" id="RHEA:23540"/>
        <dbReference type="Rhea" id="RHEA-COMP:9663"/>
        <dbReference type="Rhea" id="RHEA-COMP:9680"/>
        <dbReference type="ChEBI" id="CHEBI:29985"/>
        <dbReference type="ChEBI" id="CHEBI:30616"/>
        <dbReference type="ChEBI" id="CHEBI:33019"/>
        <dbReference type="ChEBI" id="CHEBI:78442"/>
        <dbReference type="ChEBI" id="CHEBI:78520"/>
        <dbReference type="ChEBI" id="CHEBI:456215"/>
        <dbReference type="EC" id="6.1.1.17"/>
    </reaction>
</comment>
<dbReference type="PRINTS" id="PR00987">
    <property type="entry name" value="TRNASYNTHGLU"/>
</dbReference>
<name>A0A087C4Q9_9BIFI</name>
<proteinExistence type="inferred from homology"/>
<evidence type="ECO:0000259" key="9">
    <source>
        <dbReference type="Pfam" id="PF00749"/>
    </source>
</evidence>
<dbReference type="PANTHER" id="PTHR43311:SF2">
    <property type="entry name" value="GLUTAMATE--TRNA LIGASE, MITOCHONDRIAL-RELATED"/>
    <property type="match status" value="1"/>
</dbReference>
<evidence type="ECO:0000256" key="4">
    <source>
        <dbReference type="ARBA" id="ARBA00022741"/>
    </source>
</evidence>
<dbReference type="SUPFAM" id="SSF48163">
    <property type="entry name" value="An anticodon-binding domain of class I aminoacyl-tRNA synthetases"/>
    <property type="match status" value="1"/>
</dbReference>
<dbReference type="Pfam" id="PF00749">
    <property type="entry name" value="tRNA-synt_1c"/>
    <property type="match status" value="1"/>
</dbReference>
<feature type="short sequence motif" description="'KMSKS' region" evidence="8">
    <location>
        <begin position="335"/>
        <end position="339"/>
    </location>
</feature>
<keyword evidence="12" id="KW-1185">Reference proteome</keyword>
<dbReference type="InterPro" id="IPR033910">
    <property type="entry name" value="GluRS_core"/>
</dbReference>
<dbReference type="InterPro" id="IPR020061">
    <property type="entry name" value="Glu_tRNA_lig_a-bdl"/>
</dbReference>
<comment type="caution">
    <text evidence="8">Lacks conserved residue(s) required for the propagation of feature annotation.</text>
</comment>
<dbReference type="InterPro" id="IPR049940">
    <property type="entry name" value="GluQ/Sye"/>
</dbReference>
<keyword evidence="6 8" id="KW-0648">Protein biosynthesis</keyword>
<keyword evidence="4 8" id="KW-0547">Nucleotide-binding</keyword>
<sequence>MPGRLSRHARHAALRDGIVVCASYARLLPPATRTPTSIASQVAIGPSVVGERSMAAATSELRGTIGPMTQAENAHDDIPEMPRDVRVRFCPSPTGTPHVGMIRTALFNWAEARHTHGTFVFRIEDTDAHRDSEESYDQILDALHWLGIDWDEGLEVGGPDGPYRQSERSEIYADVAKRLLEAGYAYESYSTSEEIEARNVAAGRPKAFGYDGYDRDLSDEQKAAFRAEGRKPALRVRMPDEDVAFDDLIRGRIEFKAGSVPDYVIVRPNGDPLYTLTNPVDDAMMRINVVLRGEDLLSSTPRQIVLYRYLMKLGVAKEMPLFGHMPYVMGKGKKKLSKRDPESNLFLHRDHGFIREGLLNYLALLGWSIAPDRDVFSMEEMVEHFDVRDVKANPAHFDIDKAISINAEHIRMLEPQDFLNRSVPYLHRDGVVSADSWDALTDREREVLQAAAPLVQPRVRLLGEVSGMVASLLSGEEYIEPAPDARKQLKDSAADVLDRTIAALEGVDDAAWSTDSLHELLDRVLVEEGGIKPRLAFGPIRVAVSGRRVSPPLFESMAIIGKPLTLARLRGLRAHL</sequence>
<protein>
    <recommendedName>
        <fullName evidence="8">Glutamate--tRNA ligase</fullName>
        <ecNumber evidence="8">6.1.1.17</ecNumber>
    </recommendedName>
    <alternativeName>
        <fullName evidence="8">Glutamyl-tRNA synthetase</fullName>
        <shortName evidence="8">GluRS</shortName>
    </alternativeName>
</protein>
<evidence type="ECO:0000256" key="5">
    <source>
        <dbReference type="ARBA" id="ARBA00022840"/>
    </source>
</evidence>
<keyword evidence="3 8" id="KW-0436">Ligase</keyword>
<dbReference type="HAMAP" id="MF_00022">
    <property type="entry name" value="Glu_tRNA_synth_type1"/>
    <property type="match status" value="1"/>
</dbReference>
<dbReference type="EMBL" id="JGZE01000004">
    <property type="protein sequence ID" value="KFI78259.1"/>
    <property type="molecule type" value="Genomic_DNA"/>
</dbReference>
<dbReference type="InterPro" id="IPR004527">
    <property type="entry name" value="Glu-tRNA-ligase_bac/mito"/>
</dbReference>
<dbReference type="InterPro" id="IPR000924">
    <property type="entry name" value="Glu/Gln-tRNA-synth"/>
</dbReference>
<evidence type="ECO:0000313" key="12">
    <source>
        <dbReference type="Proteomes" id="UP000029082"/>
    </source>
</evidence>
<keyword evidence="5 8" id="KW-0067">ATP-binding</keyword>
<dbReference type="Gene3D" id="1.10.8.70">
    <property type="entry name" value="Glutamate-tRNA synthetase, class I, anticodon-binding domain 1"/>
    <property type="match status" value="1"/>
</dbReference>
<comment type="function">
    <text evidence="8">Catalyzes the attachment of glutamate to tRNA(Glu) in a two-step reaction: glutamate is first activated by ATP to form Glu-AMP and then transferred to the acceptor end of tRNA(Glu).</text>
</comment>
<comment type="subcellular location">
    <subcellularLocation>
        <location evidence="8">Cytoplasm</location>
    </subcellularLocation>
</comment>
<evidence type="ECO:0000256" key="7">
    <source>
        <dbReference type="ARBA" id="ARBA00023146"/>
    </source>
</evidence>
<dbReference type="InterPro" id="IPR020058">
    <property type="entry name" value="Glu/Gln-tRNA-synth_Ib_cat-dom"/>
</dbReference>
<dbReference type="GO" id="GO:0004818">
    <property type="term" value="F:glutamate-tRNA ligase activity"/>
    <property type="evidence" value="ECO:0007669"/>
    <property type="project" value="UniProtKB-UniRule"/>
</dbReference>
<comment type="subunit">
    <text evidence="8">Monomer.</text>
</comment>
<evidence type="ECO:0000256" key="3">
    <source>
        <dbReference type="ARBA" id="ARBA00022598"/>
    </source>
</evidence>